<sequence length="192" mass="20603">MNLAELHRRSCEHFGAHLRAVRQDQWTAPTPCADWDVRTLVNHVVGEDLWTAPLMAGATIEEVGDRFDGDVLGSDPVAAYTGAADAAVDAVSADGALGRTVHLSFGDVPGEEYAWQLFADHLIHGWDLAQAIGADDRLDPELVAACARWFAENEDNYRGAGAVAARPEVPAGADEQTVLLAAFGRRASNDVR</sequence>
<organism evidence="2 3">
    <name type="scientific">Actinokineospora alba</name>
    <dbReference type="NCBI Taxonomy" id="504798"/>
    <lineage>
        <taxon>Bacteria</taxon>
        <taxon>Bacillati</taxon>
        <taxon>Actinomycetota</taxon>
        <taxon>Actinomycetes</taxon>
        <taxon>Pseudonocardiales</taxon>
        <taxon>Pseudonocardiaceae</taxon>
        <taxon>Actinokineospora</taxon>
    </lineage>
</organism>
<dbReference type="SUPFAM" id="SSF109854">
    <property type="entry name" value="DinB/YfiT-like putative metalloenzymes"/>
    <property type="match status" value="1"/>
</dbReference>
<dbReference type="NCBIfam" id="TIGR03083">
    <property type="entry name" value="maleylpyruvate isomerase family mycothiol-dependent enzyme"/>
    <property type="match status" value="1"/>
</dbReference>
<evidence type="ECO:0000313" key="2">
    <source>
        <dbReference type="EMBL" id="SDN89005.1"/>
    </source>
</evidence>
<dbReference type="Proteomes" id="UP000199651">
    <property type="component" value="Unassembled WGS sequence"/>
</dbReference>
<dbReference type="InterPro" id="IPR024344">
    <property type="entry name" value="MDMPI_metal-binding"/>
</dbReference>
<evidence type="ECO:0000259" key="1">
    <source>
        <dbReference type="Pfam" id="PF11716"/>
    </source>
</evidence>
<protein>
    <submittedName>
        <fullName evidence="2">TIGR03086 family protein</fullName>
    </submittedName>
</protein>
<dbReference type="EMBL" id="FNJB01000001">
    <property type="protein sequence ID" value="SDN89005.1"/>
    <property type="molecule type" value="Genomic_DNA"/>
</dbReference>
<gene>
    <name evidence="2" type="ORF">SAMN05192558_101209</name>
</gene>
<dbReference type="Pfam" id="PF11716">
    <property type="entry name" value="MDMPI_N"/>
    <property type="match status" value="1"/>
</dbReference>
<dbReference type="InterPro" id="IPR034660">
    <property type="entry name" value="DinB/YfiT-like"/>
</dbReference>
<dbReference type="Gene3D" id="1.20.120.450">
    <property type="entry name" value="dinb family like domain"/>
    <property type="match status" value="1"/>
</dbReference>
<dbReference type="InterPro" id="IPR017517">
    <property type="entry name" value="Maleyloyr_isom"/>
</dbReference>
<dbReference type="OrthoDB" id="5185819at2"/>
<accession>A0A1H0F326</accession>
<evidence type="ECO:0000313" key="3">
    <source>
        <dbReference type="Proteomes" id="UP000199651"/>
    </source>
</evidence>
<dbReference type="InterPro" id="IPR017520">
    <property type="entry name" value="CHP03086"/>
</dbReference>
<feature type="domain" description="Mycothiol-dependent maleylpyruvate isomerase metal-binding" evidence="1">
    <location>
        <begin position="8"/>
        <end position="129"/>
    </location>
</feature>
<reference evidence="3" key="1">
    <citation type="submission" date="2016-10" db="EMBL/GenBank/DDBJ databases">
        <authorList>
            <person name="Varghese N."/>
            <person name="Submissions S."/>
        </authorList>
    </citation>
    <scope>NUCLEOTIDE SEQUENCE [LARGE SCALE GENOMIC DNA]</scope>
    <source>
        <strain evidence="3">IBRC-M 10655</strain>
    </source>
</reference>
<keyword evidence="3" id="KW-1185">Reference proteome</keyword>
<dbReference type="RefSeq" id="WP_091368477.1">
    <property type="nucleotide sequence ID" value="NZ_FNDV01000003.1"/>
</dbReference>
<dbReference type="GO" id="GO:0046872">
    <property type="term" value="F:metal ion binding"/>
    <property type="evidence" value="ECO:0007669"/>
    <property type="project" value="InterPro"/>
</dbReference>
<name>A0A1H0F326_9PSEU</name>
<dbReference type="STRING" id="504798.SAMN05421871_103661"/>
<proteinExistence type="predicted"/>
<dbReference type="NCBIfam" id="TIGR03086">
    <property type="entry name" value="TIGR03086 family metal-binding protein"/>
    <property type="match status" value="1"/>
</dbReference>
<dbReference type="AlphaFoldDB" id="A0A1H0F326"/>